<dbReference type="GO" id="GO:0001732">
    <property type="term" value="P:formation of cytoplasmic translation initiation complex"/>
    <property type="evidence" value="ECO:0007669"/>
    <property type="project" value="UniProtKB-UniRule"/>
</dbReference>
<comment type="similarity">
    <text evidence="6">Belongs to the WD repeat STRAP family.</text>
</comment>
<dbReference type="InterPro" id="IPR015943">
    <property type="entry name" value="WD40/YVTN_repeat-like_dom_sf"/>
</dbReference>
<dbReference type="PROSITE" id="PS00678">
    <property type="entry name" value="WD_REPEATS_1"/>
    <property type="match status" value="1"/>
</dbReference>
<evidence type="ECO:0000256" key="3">
    <source>
        <dbReference type="ARBA" id="ARBA00022574"/>
    </source>
</evidence>
<dbReference type="SMART" id="SM00320">
    <property type="entry name" value="WD40"/>
    <property type="match status" value="6"/>
</dbReference>
<reference evidence="9" key="1">
    <citation type="submission" date="2021-01" db="EMBL/GenBank/DDBJ databases">
        <authorList>
            <person name="Corre E."/>
            <person name="Pelletier E."/>
            <person name="Niang G."/>
            <person name="Scheremetjew M."/>
            <person name="Finn R."/>
            <person name="Kale V."/>
            <person name="Holt S."/>
            <person name="Cochrane G."/>
            <person name="Meng A."/>
            <person name="Brown T."/>
            <person name="Cohen L."/>
        </authorList>
    </citation>
    <scope>NUCLEOTIDE SEQUENCE</scope>
    <source>
        <strain evidence="9">CCMP281</strain>
    </source>
</reference>
<dbReference type="GO" id="GO:0003723">
    <property type="term" value="F:RNA binding"/>
    <property type="evidence" value="ECO:0007669"/>
    <property type="project" value="TreeGrafter"/>
</dbReference>
<evidence type="ECO:0000256" key="1">
    <source>
        <dbReference type="ARBA" id="ARBA00022490"/>
    </source>
</evidence>
<dbReference type="GO" id="GO:0003743">
    <property type="term" value="F:translation initiation factor activity"/>
    <property type="evidence" value="ECO:0007669"/>
    <property type="project" value="UniProtKB-UniRule"/>
</dbReference>
<dbReference type="PROSITE" id="PS50082">
    <property type="entry name" value="WD_REPEATS_2"/>
    <property type="match status" value="4"/>
</dbReference>
<accession>A0A7S3BSE1</accession>
<dbReference type="InterPro" id="IPR027525">
    <property type="entry name" value="eIF3i"/>
</dbReference>
<feature type="repeat" description="WD" evidence="8">
    <location>
        <begin position="150"/>
        <end position="191"/>
    </location>
</feature>
<dbReference type="AlphaFoldDB" id="A0A7S3BSE1"/>
<dbReference type="Gene3D" id="2.130.10.10">
    <property type="entry name" value="YVTN repeat-like/Quinoprotein amine dehydrogenase"/>
    <property type="match status" value="1"/>
</dbReference>
<dbReference type="HAMAP" id="MF_03008">
    <property type="entry name" value="eIF3i"/>
    <property type="match status" value="1"/>
</dbReference>
<name>A0A7S3BSE1_9EUKA</name>
<comment type="subcellular location">
    <subcellularLocation>
        <location evidence="7">Cytoplasm</location>
    </subcellularLocation>
</comment>
<feature type="repeat" description="WD" evidence="8">
    <location>
        <begin position="9"/>
        <end position="50"/>
    </location>
</feature>
<dbReference type="EMBL" id="HBHX01063111">
    <property type="protein sequence ID" value="CAE0143577.1"/>
    <property type="molecule type" value="Transcribed_RNA"/>
</dbReference>
<protein>
    <recommendedName>
        <fullName evidence="7">Eukaryotic translation initiation factor 3 subunit I</fullName>
        <shortName evidence="7">eIF3i</shortName>
    </recommendedName>
</protein>
<evidence type="ECO:0000256" key="4">
    <source>
        <dbReference type="ARBA" id="ARBA00022737"/>
    </source>
</evidence>
<comment type="subunit">
    <text evidence="7">Component of the eukaryotic translation initiation factor 3 (eIF-3) complex.</text>
</comment>
<gene>
    <name evidence="9" type="ORF">HERI1096_LOCUS34892</name>
</gene>
<evidence type="ECO:0000256" key="7">
    <source>
        <dbReference type="HAMAP-Rule" id="MF_03008"/>
    </source>
</evidence>
<feature type="repeat" description="WD" evidence="8">
    <location>
        <begin position="51"/>
        <end position="92"/>
    </location>
</feature>
<dbReference type="GO" id="GO:0033290">
    <property type="term" value="C:eukaryotic 48S preinitiation complex"/>
    <property type="evidence" value="ECO:0007669"/>
    <property type="project" value="UniProtKB-UniRule"/>
</dbReference>
<organism evidence="9">
    <name type="scientific">Haptolina ericina</name>
    <dbReference type="NCBI Taxonomy" id="156174"/>
    <lineage>
        <taxon>Eukaryota</taxon>
        <taxon>Haptista</taxon>
        <taxon>Haptophyta</taxon>
        <taxon>Prymnesiophyceae</taxon>
        <taxon>Prymnesiales</taxon>
        <taxon>Prymnesiaceae</taxon>
        <taxon>Haptolina</taxon>
    </lineage>
</organism>
<dbReference type="GO" id="GO:0016282">
    <property type="term" value="C:eukaryotic 43S preinitiation complex"/>
    <property type="evidence" value="ECO:0007669"/>
    <property type="project" value="UniProtKB-UniRule"/>
</dbReference>
<evidence type="ECO:0000313" key="9">
    <source>
        <dbReference type="EMBL" id="CAE0143577.1"/>
    </source>
</evidence>
<dbReference type="PANTHER" id="PTHR19877">
    <property type="entry name" value="EUKARYOTIC TRANSLATION INITIATION FACTOR 3 SUBUNIT I"/>
    <property type="match status" value="1"/>
</dbReference>
<comment type="function">
    <text evidence="7">Component of the eukaryotic translation initiation factor 3 (eIF-3) complex, which is involved in protein synthesis of a specialized repertoire of mRNAs and, together with other initiation factors, stimulates binding of mRNA and methionyl-tRNAi to the 40S ribosome. The eIF-3 complex specifically targets and initiates translation of a subset of mRNAs involved in cell proliferation.</text>
</comment>
<proteinExistence type="inferred from homology"/>
<keyword evidence="3 8" id="KW-0853">WD repeat</keyword>
<keyword evidence="1 7" id="KW-0963">Cytoplasm</keyword>
<dbReference type="InterPro" id="IPR001680">
    <property type="entry name" value="WD40_rpt"/>
</dbReference>
<feature type="repeat" description="WD" evidence="8">
    <location>
        <begin position="293"/>
        <end position="323"/>
    </location>
</feature>
<evidence type="ECO:0000256" key="2">
    <source>
        <dbReference type="ARBA" id="ARBA00022540"/>
    </source>
</evidence>
<dbReference type="GO" id="GO:0071541">
    <property type="term" value="C:eukaryotic translation initiation factor 3 complex, eIF3m"/>
    <property type="evidence" value="ECO:0007669"/>
    <property type="project" value="TreeGrafter"/>
</dbReference>
<sequence length="343" mass="38241">MGKIRPIMVKGHERPLTQVKYNREGDLLFTSAKDHVPCLWYSDNGERIGTYQGHNGTVWCLDVNFKSDKLLTGSADNMCKLWEVETGECLHTWKHTGPVRDVGFAMGDKSFLTVLDNIMGNVPTIFVWDLELNNLANHPDDPKLTIDDAKTRHTSKIQRALWGPMNEEIYSAGDDATIRQWDPKTGTLNCTMEGIHGKKITDMQFSYDKCLLVTSCADQWLRLFSVKGGLNLLRQFNTERNINSAAVSPLPDCPYLIAGGGQDAMSVTTTSAKQGKFEVSFYDHCFDDELGSVGGHFGPVNSLAYSPDGRSYVSGGEDGYVRIHHFDADYFEAHKKKVEEASG</sequence>
<dbReference type="PROSITE" id="PS50294">
    <property type="entry name" value="WD_REPEATS_REGION"/>
    <property type="match status" value="2"/>
</dbReference>
<keyword evidence="2 7" id="KW-0396">Initiation factor</keyword>
<dbReference type="CDD" id="cd00200">
    <property type="entry name" value="WD40"/>
    <property type="match status" value="1"/>
</dbReference>
<dbReference type="InterPro" id="IPR036322">
    <property type="entry name" value="WD40_repeat_dom_sf"/>
</dbReference>
<evidence type="ECO:0000256" key="8">
    <source>
        <dbReference type="PROSITE-ProRule" id="PRU00221"/>
    </source>
</evidence>
<evidence type="ECO:0000256" key="6">
    <source>
        <dbReference type="ARBA" id="ARBA00038394"/>
    </source>
</evidence>
<evidence type="ECO:0000256" key="5">
    <source>
        <dbReference type="ARBA" id="ARBA00022917"/>
    </source>
</evidence>
<dbReference type="SUPFAM" id="SSF50978">
    <property type="entry name" value="WD40 repeat-like"/>
    <property type="match status" value="1"/>
</dbReference>
<dbReference type="InterPro" id="IPR019775">
    <property type="entry name" value="WD40_repeat_CS"/>
</dbReference>
<dbReference type="PANTHER" id="PTHR19877:SF1">
    <property type="entry name" value="EUKARYOTIC TRANSLATION INITIATION FACTOR 3 SUBUNIT I"/>
    <property type="match status" value="1"/>
</dbReference>
<dbReference type="Pfam" id="PF24805">
    <property type="entry name" value="EIF3I"/>
    <property type="match status" value="1"/>
</dbReference>
<keyword evidence="4" id="KW-0677">Repeat</keyword>
<comment type="similarity">
    <text evidence="7">Belongs to the eIF-3 subunit I family.</text>
</comment>
<keyword evidence="5 7" id="KW-0648">Protein biosynthesis</keyword>